<dbReference type="Pfam" id="PF05806">
    <property type="entry name" value="Noggin"/>
    <property type="match status" value="1"/>
</dbReference>
<keyword evidence="3 9" id="KW-0217">Developmental protein</keyword>
<dbReference type="InParanoid" id="A0A3B1J3D4"/>
<evidence type="ECO:0000256" key="5">
    <source>
        <dbReference type="ARBA" id="ARBA00022729"/>
    </source>
</evidence>
<feature type="disulfide bond" evidence="10">
    <location>
        <begin position="152"/>
        <end position="202"/>
    </location>
</feature>
<dbReference type="GO" id="GO:0030514">
    <property type="term" value="P:negative regulation of BMP signaling pathway"/>
    <property type="evidence" value="ECO:0007669"/>
    <property type="project" value="InterPro"/>
</dbReference>
<dbReference type="Gene3D" id="2.10.90.10">
    <property type="entry name" value="Cystine-knot cytokines"/>
    <property type="match status" value="1"/>
</dbReference>
<feature type="disulfide bond" evidence="10">
    <location>
        <begin position="129"/>
        <end position="166"/>
    </location>
</feature>
<dbReference type="GO" id="GO:0045596">
    <property type="term" value="P:negative regulation of cell differentiation"/>
    <property type="evidence" value="ECO:0007669"/>
    <property type="project" value="InterPro"/>
</dbReference>
<keyword evidence="7 10" id="KW-1015">Disulfide bond</keyword>
<reference evidence="14" key="2">
    <citation type="journal article" date="2014" name="Nat. Commun.">
        <title>The cavefish genome reveals candidate genes for eye loss.</title>
        <authorList>
            <person name="McGaugh S.E."/>
            <person name="Gross J.B."/>
            <person name="Aken B."/>
            <person name="Blin M."/>
            <person name="Borowsky R."/>
            <person name="Chalopin D."/>
            <person name="Hinaux H."/>
            <person name="Jeffery W.R."/>
            <person name="Keene A."/>
            <person name="Ma L."/>
            <person name="Minx P."/>
            <person name="Murphy D."/>
            <person name="O'Quin K.E."/>
            <person name="Retaux S."/>
            <person name="Rohner N."/>
            <person name="Searle S.M."/>
            <person name="Stahl B.A."/>
            <person name="Tabin C."/>
            <person name="Volff J.N."/>
            <person name="Yoshizawa M."/>
            <person name="Warren W.C."/>
        </authorList>
    </citation>
    <scope>NUCLEOTIDE SEQUENCE [LARGE SCALE GENOMIC DNA]</scope>
    <source>
        <strain evidence="14">female</strain>
    </source>
</reference>
<dbReference type="STRING" id="7994.ENSAMXP00000035854"/>
<dbReference type="GO" id="GO:0051216">
    <property type="term" value="P:cartilage development"/>
    <property type="evidence" value="ECO:0007669"/>
    <property type="project" value="UniProtKB-UniRule"/>
</dbReference>
<evidence type="ECO:0000256" key="10">
    <source>
        <dbReference type="PIRSR" id="PIRSR008129-1"/>
    </source>
</evidence>
<proteinExistence type="inferred from homology"/>
<dbReference type="Proteomes" id="UP000018467">
    <property type="component" value="Unassembled WGS sequence"/>
</dbReference>
<evidence type="ECO:0000256" key="12">
    <source>
        <dbReference type="SAM" id="SignalP"/>
    </source>
</evidence>
<evidence type="ECO:0000256" key="2">
    <source>
        <dbReference type="ARBA" id="ARBA00007480"/>
    </source>
</evidence>
<reference evidence="13" key="3">
    <citation type="submission" date="2025-08" db="UniProtKB">
        <authorList>
            <consortium name="Ensembl"/>
        </authorList>
    </citation>
    <scope>IDENTIFICATION</scope>
</reference>
<dbReference type="PANTHER" id="PTHR10494:SF5">
    <property type="entry name" value="NOGGIN"/>
    <property type="match status" value="1"/>
</dbReference>
<keyword evidence="5 12" id="KW-0732">Signal</keyword>
<accession>A0A3B1J3D4</accession>
<dbReference type="GO" id="GO:0001649">
    <property type="term" value="P:osteoblast differentiation"/>
    <property type="evidence" value="ECO:0007669"/>
    <property type="project" value="TreeGrafter"/>
</dbReference>
<evidence type="ECO:0000256" key="6">
    <source>
        <dbReference type="ARBA" id="ARBA00022782"/>
    </source>
</evidence>
<evidence type="ECO:0000256" key="1">
    <source>
        <dbReference type="ARBA" id="ARBA00004613"/>
    </source>
</evidence>
<evidence type="ECO:0000256" key="3">
    <source>
        <dbReference type="ARBA" id="ARBA00022473"/>
    </source>
</evidence>
<keyword evidence="14" id="KW-1185">Reference proteome</keyword>
<evidence type="ECO:0000256" key="8">
    <source>
        <dbReference type="ARBA" id="ARBA00023188"/>
    </source>
</evidence>
<sequence>MPRYIIAVLLLPCLLHLAREAACQHYYALRPLPSDALPVVELHEDPDPALDPGERDLNETELRRALGHFDARFLSASPPPPLSPQEPENNEHELMQRAGGSGDHLHAGKKRKRRRRLWLREFERERALCPVVQTWSDLGARFWPRYVRMGSCSRERSCSVPAGMLCTPAASTHVTLLRWRCARRGTLRCAWIRVHYPIITECKCSCSSS</sequence>
<feature type="chain" id="PRO_5017388443" description="Noggin" evidence="12">
    <location>
        <begin position="24"/>
        <end position="209"/>
    </location>
</feature>
<comment type="subcellular location">
    <subcellularLocation>
        <location evidence="1 9">Secreted</location>
    </subcellularLocation>
</comment>
<feature type="disulfide bond" evidence="10">
    <location>
        <begin position="181"/>
        <end position="189"/>
    </location>
</feature>
<feature type="signal peptide" evidence="12">
    <location>
        <begin position="1"/>
        <end position="23"/>
    </location>
</feature>
<dbReference type="PANTHER" id="PTHR10494">
    <property type="entry name" value="BONE MORPHOGENETIC PROTEIN INHIBITOR, NOGGIN"/>
    <property type="match status" value="1"/>
</dbReference>
<evidence type="ECO:0000256" key="9">
    <source>
        <dbReference type="PIRNR" id="PIRNR008129"/>
    </source>
</evidence>
<evidence type="ECO:0000313" key="14">
    <source>
        <dbReference type="Proteomes" id="UP000018467"/>
    </source>
</evidence>
<evidence type="ECO:0000256" key="11">
    <source>
        <dbReference type="PIRSR" id="PIRSR008129-2"/>
    </source>
</evidence>
<dbReference type="InterPro" id="IPR008717">
    <property type="entry name" value="Noggin"/>
</dbReference>
<feature type="disulfide bond" evidence="10">
    <location>
        <begin position="158"/>
        <end position="204"/>
    </location>
</feature>
<evidence type="ECO:0000313" key="13">
    <source>
        <dbReference type="Ensembl" id="ENSAMXP00000035854.1"/>
    </source>
</evidence>
<organism evidence="13 14">
    <name type="scientific">Astyanax mexicanus</name>
    <name type="common">Blind cave fish</name>
    <name type="synonym">Astyanax fasciatus mexicanus</name>
    <dbReference type="NCBI Taxonomy" id="7994"/>
    <lineage>
        <taxon>Eukaryota</taxon>
        <taxon>Metazoa</taxon>
        <taxon>Chordata</taxon>
        <taxon>Craniata</taxon>
        <taxon>Vertebrata</taxon>
        <taxon>Euteleostomi</taxon>
        <taxon>Actinopterygii</taxon>
        <taxon>Neopterygii</taxon>
        <taxon>Teleostei</taxon>
        <taxon>Ostariophysi</taxon>
        <taxon>Characiformes</taxon>
        <taxon>Characoidei</taxon>
        <taxon>Acestrorhamphidae</taxon>
        <taxon>Acestrorhamphinae</taxon>
        <taxon>Astyanax</taxon>
    </lineage>
</organism>
<dbReference type="InterPro" id="IPR029034">
    <property type="entry name" value="Cystine-knot_cytokine"/>
</dbReference>
<protein>
    <recommendedName>
        <fullName evidence="9">Noggin</fullName>
    </recommendedName>
</protein>
<comment type="similarity">
    <text evidence="2 9">Belongs to the noggin family.</text>
</comment>
<reference evidence="14" key="1">
    <citation type="submission" date="2013-03" db="EMBL/GenBank/DDBJ databases">
        <authorList>
            <person name="Jeffery W."/>
            <person name="Warren W."/>
            <person name="Wilson R.K."/>
        </authorList>
    </citation>
    <scope>NUCLEOTIDE SEQUENCE</scope>
    <source>
        <strain evidence="14">female</strain>
    </source>
</reference>
<dbReference type="Bgee" id="ENSAMXG00000039724">
    <property type="expression patterns" value="Expressed in embryo and 3 other cell types or tissues"/>
</dbReference>
<feature type="glycosylation site" description="N-linked (GlcNAc...) asparagine" evidence="11">
    <location>
        <position position="58"/>
    </location>
</feature>
<dbReference type="SUPFAM" id="SSF57501">
    <property type="entry name" value="Cystine-knot cytokines"/>
    <property type="match status" value="1"/>
</dbReference>
<comment type="subunit">
    <text evidence="9">Homodimer.</text>
</comment>
<reference evidence="13" key="4">
    <citation type="submission" date="2025-09" db="UniProtKB">
        <authorList>
            <consortium name="Ensembl"/>
        </authorList>
    </citation>
    <scope>IDENTIFICATION</scope>
</reference>
<name>A0A3B1J3D4_ASTMX</name>
<keyword evidence="8 9" id="KW-0891">Chondrogenesis</keyword>
<evidence type="ECO:0000256" key="4">
    <source>
        <dbReference type="ARBA" id="ARBA00022525"/>
    </source>
</evidence>
<dbReference type="PIRSF" id="PIRSF008129">
    <property type="entry name" value="Noggin"/>
    <property type="match status" value="1"/>
</dbReference>
<dbReference type="GO" id="GO:0005615">
    <property type="term" value="C:extracellular space"/>
    <property type="evidence" value="ECO:0007669"/>
    <property type="project" value="TreeGrafter"/>
</dbReference>
<dbReference type="GeneTree" id="ENSGT00390000006009"/>
<evidence type="ECO:0000256" key="7">
    <source>
        <dbReference type="ARBA" id="ARBA00023157"/>
    </source>
</evidence>
<dbReference type="AlphaFoldDB" id="A0A3B1J3D4"/>
<keyword evidence="6 9" id="KW-0221">Differentiation</keyword>
<dbReference type="Ensembl" id="ENSAMXT00000051007.1">
    <property type="protein sequence ID" value="ENSAMXP00000035854.1"/>
    <property type="gene ID" value="ENSAMXG00000039724.1"/>
</dbReference>
<dbReference type="Gene3D" id="1.10.287.520">
    <property type="entry name" value="Helix hairpin bin"/>
    <property type="match status" value="1"/>
</dbReference>
<keyword evidence="4 9" id="KW-0964">Secreted</keyword>
<dbReference type="GO" id="GO:0009953">
    <property type="term" value="P:dorsal/ventral pattern formation"/>
    <property type="evidence" value="ECO:0007669"/>
    <property type="project" value="TreeGrafter"/>
</dbReference>